<dbReference type="AlphaFoldDB" id="A0A413IHD7"/>
<gene>
    <name evidence="2" type="ORF">DXA50_20035</name>
</gene>
<dbReference type="Gene3D" id="3.40.390.10">
    <property type="entry name" value="Collagenase (Catalytic Domain)"/>
    <property type="match status" value="1"/>
</dbReference>
<dbReference type="GO" id="GO:0008237">
    <property type="term" value="F:metallopeptidase activity"/>
    <property type="evidence" value="ECO:0007669"/>
    <property type="project" value="InterPro"/>
</dbReference>
<name>A0A413IHD7_9BACT</name>
<evidence type="ECO:0000313" key="2">
    <source>
        <dbReference type="EMBL" id="RGY10806.1"/>
    </source>
</evidence>
<dbReference type="InterPro" id="IPR050708">
    <property type="entry name" value="T6SS_VgrG/RHS"/>
</dbReference>
<dbReference type="InterPro" id="IPR045619">
    <property type="entry name" value="DUF6443"/>
</dbReference>
<evidence type="ECO:0000313" key="3">
    <source>
        <dbReference type="Proteomes" id="UP000286063"/>
    </source>
</evidence>
<dbReference type="NCBIfam" id="TIGR03696">
    <property type="entry name" value="Rhs_assc_core"/>
    <property type="match status" value="1"/>
</dbReference>
<dbReference type="Gene3D" id="2.180.10.10">
    <property type="entry name" value="RHS repeat-associated core"/>
    <property type="match status" value="2"/>
</dbReference>
<dbReference type="Proteomes" id="UP000286063">
    <property type="component" value="Unassembled WGS sequence"/>
</dbReference>
<dbReference type="SUPFAM" id="SSF55486">
    <property type="entry name" value="Metalloproteases ('zincins'), catalytic domain"/>
    <property type="match status" value="1"/>
</dbReference>
<reference evidence="2 3" key="1">
    <citation type="submission" date="2018-08" db="EMBL/GenBank/DDBJ databases">
        <title>A genome reference for cultivated species of the human gut microbiota.</title>
        <authorList>
            <person name="Zou Y."/>
            <person name="Xue W."/>
            <person name="Luo G."/>
        </authorList>
    </citation>
    <scope>NUCLEOTIDE SEQUENCE [LARGE SCALE GENOMIC DNA]</scope>
    <source>
        <strain evidence="2 3">OF02-7</strain>
    </source>
</reference>
<organism evidence="2 3">
    <name type="scientific">Butyricimonas virosa</name>
    <dbReference type="NCBI Taxonomy" id="544645"/>
    <lineage>
        <taxon>Bacteria</taxon>
        <taxon>Pseudomonadati</taxon>
        <taxon>Bacteroidota</taxon>
        <taxon>Bacteroidia</taxon>
        <taxon>Bacteroidales</taxon>
        <taxon>Odoribacteraceae</taxon>
        <taxon>Butyricimonas</taxon>
    </lineage>
</organism>
<comment type="caution">
    <text evidence="2">The sequence shown here is derived from an EMBL/GenBank/DDBJ whole genome shotgun (WGS) entry which is preliminary data.</text>
</comment>
<proteinExistence type="predicted"/>
<dbReference type="PANTHER" id="PTHR32305">
    <property type="match status" value="1"/>
</dbReference>
<dbReference type="InterPro" id="IPR024079">
    <property type="entry name" value="MetalloPept_cat_dom_sf"/>
</dbReference>
<sequence>MIIIMKRIIYIICIFSLGYSGKVLSQSSNQNYIQKRVYQNENATKHLDILNYYNGIGQLVQTIQKEVTPTGKDLVELQEYDIVGRQTKSWLPVTSSGNGDYVNPVVIKNSQALYNQDTSPYSEVQYQPTPLGDESKRFGPGQNWYNNDKSIRTTYLVNNSSDSLACIAFAVSGSRMNTQLNKVSDLYPSGELLVIRVINEDNNVSYTFKDKSGKILLNRQVNISNDNNKIFLDTYMVYDNAGNLCYVLPPLAKEKLIGTIWNDDNQIIKEYVYVYKYDERFRCVKKRLPGTDWIYQVFDQKNRIVMTQDGKDRLEDKWTYCVYDYFDQVIEQSIVTGTLSRDLIQERFDDPNFYNNLPYLGGTNDIHKPFSDDTFSVVDVLASTAYGNGRYEWGFLVKEALSQDQFLRYDENNWIAGGWIACELPNFDYIREDDSMNPVYYICDDPDEPGVRYYYIPENFLPYVQTILDYDIIDYFEILNEFPGYGSPADSIEYINKSRVDYQILKIPERYEFVEIPGFVSLSDKNENPRRLKTFEKLLVFDGRTNKSYITRYYYYDKKNRVIQITEDNIAGGISRTSYKYDFNGRILKSQEIHEIDANNTEILDNIYEYDHAGRVTSHKISIDNTILSHINFHYDELGRLSKKEYISGTYMLEESIDYNIRGWLTSKSSSVFSMQLNYETSNITNLRRYDGSISEWIWKQGTDAQQMYVFKYDGINQLLEAIPYKNSGTSWVANTNNYTERNISYDLNGNILSLERTANGSLVDNLVYSYSGNQLTSLTENVTGNPIGDIYSRGNVATGMYTYDLNGNMITDSRKTLEIQYNPLNLVQQVKKGGNVHANYTFLADGTKLRVREGNSMNGYEYIGSMVFRKSSAGLQLETVLFENGVIQVNRSGNNITRNVNYFLKDHLGSIRAIINGSGVVLERNDYYPFGARHTRGDYAISNNRYKYNGKEEQTTGDLAYLDYGMRMYDSELGRWFGVDIKAEAFYSWSPYTYVMNNPINAVDLKGDSVWFSVENNIAMMHVTGKVINRSSDNINMTRAAKDIASDISKAFGGEFKVNGKTYTMKTDVQITAVTSMDDVSSSDHLFVLSDRIESADIAGRAATNEIGGKVMSVWSGDFADNDWLGNNLSYNKTRSAVHEFGHALGLTHETASGWRNLMNQGSRGSNVSSDQRVTAVYNYRQGYLNRGDNSMMIRGVLQPNPYYKYFNYARKRSEVIHINSIGLNHKY</sequence>
<dbReference type="EMBL" id="QSCR01000066">
    <property type="protein sequence ID" value="RGY10806.1"/>
    <property type="molecule type" value="Genomic_DNA"/>
</dbReference>
<dbReference type="Pfam" id="PF20041">
    <property type="entry name" value="DUF6443"/>
    <property type="match status" value="1"/>
</dbReference>
<dbReference type="PANTHER" id="PTHR32305:SF15">
    <property type="entry name" value="PROTEIN RHSA-RELATED"/>
    <property type="match status" value="1"/>
</dbReference>
<feature type="domain" description="DUF6443" evidence="1">
    <location>
        <begin position="33"/>
        <end position="156"/>
    </location>
</feature>
<evidence type="ECO:0000259" key="1">
    <source>
        <dbReference type="Pfam" id="PF20041"/>
    </source>
</evidence>
<dbReference type="InterPro" id="IPR022385">
    <property type="entry name" value="Rhs_assc_core"/>
</dbReference>
<protein>
    <submittedName>
        <fullName evidence="2">RHS repeat-associated core domain-containing protein</fullName>
    </submittedName>
</protein>
<accession>A0A413IHD7</accession>